<dbReference type="GeneTree" id="ENSGT00390000003896"/>
<dbReference type="GO" id="GO:0033263">
    <property type="term" value="C:CORVET complex"/>
    <property type="evidence" value="ECO:0007669"/>
    <property type="project" value="UniProtKB-UniRule"/>
</dbReference>
<evidence type="ECO:0000256" key="3">
    <source>
        <dbReference type="ARBA" id="ARBA00017947"/>
    </source>
</evidence>
<keyword evidence="6" id="KW-0175">Coiled coil</keyword>
<reference evidence="9" key="3">
    <citation type="submission" date="2025-09" db="UniProtKB">
        <authorList>
            <consortium name="Ensembl"/>
        </authorList>
    </citation>
    <scope>IDENTIFICATION</scope>
</reference>
<evidence type="ECO:0000256" key="1">
    <source>
        <dbReference type="ARBA" id="ARBA00004630"/>
    </source>
</evidence>
<sequence length="821" mass="94222">LLQQNWNWNSLLFSRKTDLYEMGWNIGGLRDCLIAAAPYGGPIALLKGSQRSERSHSARPVLEMYTSSGVPLANFPWKSGIVVDIGWTVSDYLLCIQENGTVLIYDILGNYCRHFNMGSESQNSVTEAKVFHSAYRTGVAILTKAYRFSVVTNIDDQKIWRLPDVPGLQTSGLSCWTVISQDRQTKLVLASGRNIYVLDNDSCTSVTVPGLDPDVSSYFHMSASFNYKYLALYTNTGCIWMGTSNLKVPLKYMILKCSYYSCIMVFKISSRCRRPRSQQPSVVLMWDRLLLVAGKNNENDELYLVPELDGVRIIGSKSHEFLHEVPATCEEIFKIASMAPGALLLEAHKEYKKESQKADEYLREIKDQNLLPTAVEQCIEAAGFECEPETQKMLLRAASFGKSFLSNFSPEKFVTMCRELRVLNAVRDYTVGMPLTYVQFSQLTVQVLIDRLVFRRLYPLAIEICKHLKIREFQGVSHVLKHWACFKVQQKDPDEDIAHAINQKLGDTAGISYSEIAAKAYECGRPELAIMLLDFEPQSGEQVPLLLKMKRGQLALNKAIESGDTDLVYTVVMYLKNEMNRRDFFLTLRKHPVALSLYRQFCKHQEQDTLKDLYNQEDDHQELANFYVQESYQEKVEVRVAELQKAVDEYSKARNEFAAKATEEQIKLLKFQRKLQDETDKPYVDHSLHDTVYNLLLEGSHRHAEQLYKDFKIPDKRYWWLKISALAEKNDWEELEKFSKSKKSPIGYLAFVEVFSISEQFNYLIILSFLMSLREVEQAADIAIERKNENDLNLVLSRCNQSTDRSLVERLNKARSGANKK</sequence>
<dbReference type="InterPro" id="IPR006926">
    <property type="entry name" value="Vps16_N"/>
</dbReference>
<feature type="coiled-coil region" evidence="6">
    <location>
        <begin position="633"/>
        <end position="660"/>
    </location>
</feature>
<dbReference type="InterPro" id="IPR016534">
    <property type="entry name" value="VPS16"/>
</dbReference>
<dbReference type="PANTHER" id="PTHR12811:SF0">
    <property type="entry name" value="VACUOLAR PROTEIN SORTING-ASSOCIATED PROTEIN 16 HOMOLOG"/>
    <property type="match status" value="1"/>
</dbReference>
<keyword evidence="5" id="KW-0967">Endosome</keyword>
<gene>
    <name evidence="9" type="primary">VPS16</name>
</gene>
<dbReference type="Ensembl" id="ENSECRT00000029056.1">
    <property type="protein sequence ID" value="ENSECRP00000028452.1"/>
    <property type="gene ID" value="ENSECRG00000019134.1"/>
</dbReference>
<dbReference type="GO" id="GO:0031902">
    <property type="term" value="C:late endosome membrane"/>
    <property type="evidence" value="ECO:0007669"/>
    <property type="project" value="UniProtKB-SubCell"/>
</dbReference>
<dbReference type="FunFam" id="1.10.150.780:FF:000001">
    <property type="entry name" value="Vacuolar protein sorting-associated protein 16 homolog"/>
    <property type="match status" value="1"/>
</dbReference>
<dbReference type="Proteomes" id="UP000694620">
    <property type="component" value="Chromosome 8"/>
</dbReference>
<dbReference type="InterPro" id="IPR038132">
    <property type="entry name" value="Vps16_C_sf"/>
</dbReference>
<dbReference type="PIRSF" id="PIRSF007949">
    <property type="entry name" value="VPS16"/>
    <property type="match status" value="1"/>
</dbReference>
<proteinExistence type="inferred from homology"/>
<evidence type="ECO:0000256" key="6">
    <source>
        <dbReference type="SAM" id="Coils"/>
    </source>
</evidence>
<organism evidence="9 10">
    <name type="scientific">Erpetoichthys calabaricus</name>
    <name type="common">Rope fish</name>
    <name type="synonym">Calamoichthys calabaricus</name>
    <dbReference type="NCBI Taxonomy" id="27687"/>
    <lineage>
        <taxon>Eukaryota</taxon>
        <taxon>Metazoa</taxon>
        <taxon>Chordata</taxon>
        <taxon>Craniata</taxon>
        <taxon>Vertebrata</taxon>
        <taxon>Euteleostomi</taxon>
        <taxon>Actinopterygii</taxon>
        <taxon>Polypteriformes</taxon>
        <taxon>Polypteridae</taxon>
        <taxon>Erpetoichthys</taxon>
    </lineage>
</organism>
<reference evidence="9" key="2">
    <citation type="submission" date="2025-08" db="UniProtKB">
        <authorList>
            <consortium name="Ensembl"/>
        </authorList>
    </citation>
    <scope>IDENTIFICATION</scope>
</reference>
<evidence type="ECO:0000256" key="5">
    <source>
        <dbReference type="PIRNR" id="PIRNR007949"/>
    </source>
</evidence>
<keyword evidence="5" id="KW-0458">Lysosome</keyword>
<dbReference type="GO" id="GO:0005765">
    <property type="term" value="C:lysosomal membrane"/>
    <property type="evidence" value="ECO:0007669"/>
    <property type="project" value="UniProtKB-SubCell"/>
</dbReference>
<accession>A0A8C4T9T0</accession>
<reference evidence="9" key="1">
    <citation type="submission" date="2021-06" db="EMBL/GenBank/DDBJ databases">
        <authorList>
            <consortium name="Wellcome Sanger Institute Data Sharing"/>
        </authorList>
    </citation>
    <scope>NUCLEOTIDE SEQUENCE [LARGE SCALE GENOMIC DNA]</scope>
</reference>
<dbReference type="GO" id="GO:0006886">
    <property type="term" value="P:intracellular protein transport"/>
    <property type="evidence" value="ECO:0007669"/>
    <property type="project" value="InterPro"/>
</dbReference>
<dbReference type="Pfam" id="PF04840">
    <property type="entry name" value="Vps16_C"/>
    <property type="match status" value="1"/>
</dbReference>
<keyword evidence="5" id="KW-0813">Transport</keyword>
<dbReference type="GO" id="GO:0016197">
    <property type="term" value="P:endosomal transport"/>
    <property type="evidence" value="ECO:0007669"/>
    <property type="project" value="TreeGrafter"/>
</dbReference>
<dbReference type="Pfam" id="PF04841">
    <property type="entry name" value="Vps16_N"/>
    <property type="match status" value="1"/>
</dbReference>
<keyword evidence="5" id="KW-0472">Membrane</keyword>
<comment type="function">
    <text evidence="5">Plays a role in vesicle-mediated protein trafficking to lysosomal compartments including the endocytic membrane transport and autophagic pathways. Believed to act as a core component of the putative HOPS and CORVET endosomal tethering complexes.</text>
</comment>
<keyword evidence="5" id="KW-0653">Protein transport</keyword>
<keyword evidence="10" id="KW-1185">Reference proteome</keyword>
<comment type="subcellular location">
    <subcellularLocation>
        <location evidence="5">Late endosome membrane</location>
        <topology evidence="5">Peripheral membrane protein</topology>
        <orientation evidence="5">Cytoplasmic side</orientation>
    </subcellularLocation>
    <subcellularLocation>
        <location evidence="1 5">Lysosome membrane</location>
        <topology evidence="1 5">Peripheral membrane protein</topology>
        <orientation evidence="1 5">Cytoplasmic side</orientation>
    </subcellularLocation>
    <text evidence="5">Cytoplasmic, peripheral membrane protein associated with late endosomes/lysosomes.</text>
</comment>
<evidence type="ECO:0000313" key="9">
    <source>
        <dbReference type="Ensembl" id="ENSECRP00000028452.1"/>
    </source>
</evidence>
<dbReference type="GO" id="GO:0030897">
    <property type="term" value="C:HOPS complex"/>
    <property type="evidence" value="ECO:0007669"/>
    <property type="project" value="UniProtKB-UniRule"/>
</dbReference>
<dbReference type="AlphaFoldDB" id="A0A8C4T9T0"/>
<dbReference type="GO" id="GO:0003779">
    <property type="term" value="F:actin binding"/>
    <property type="evidence" value="ECO:0007669"/>
    <property type="project" value="TreeGrafter"/>
</dbReference>
<dbReference type="Gene3D" id="1.10.150.780">
    <property type="entry name" value="Vps16, C-terminal region"/>
    <property type="match status" value="1"/>
</dbReference>
<dbReference type="PANTHER" id="PTHR12811">
    <property type="entry name" value="VACUOLAR PROTEIN SORTING VPS16"/>
    <property type="match status" value="1"/>
</dbReference>
<dbReference type="GO" id="GO:0042144">
    <property type="term" value="P:vacuole fusion, non-autophagic"/>
    <property type="evidence" value="ECO:0007669"/>
    <property type="project" value="TreeGrafter"/>
</dbReference>
<evidence type="ECO:0000259" key="7">
    <source>
        <dbReference type="Pfam" id="PF04840"/>
    </source>
</evidence>
<feature type="domain" description="Vps16 N-terminal" evidence="8">
    <location>
        <begin position="5"/>
        <end position="414"/>
    </location>
</feature>
<evidence type="ECO:0000256" key="4">
    <source>
        <dbReference type="ARBA" id="ARBA00061859"/>
    </source>
</evidence>
<feature type="domain" description="Vps16 C-terminal" evidence="7">
    <location>
        <begin position="511"/>
        <end position="814"/>
    </location>
</feature>
<dbReference type="InterPro" id="IPR006925">
    <property type="entry name" value="Vps16_C"/>
</dbReference>
<protein>
    <recommendedName>
        <fullName evidence="3 5">Vacuolar protein sorting-associated protein 16 homolog</fullName>
    </recommendedName>
</protein>
<evidence type="ECO:0000259" key="8">
    <source>
        <dbReference type="Pfam" id="PF04841"/>
    </source>
</evidence>
<evidence type="ECO:0000256" key="2">
    <source>
        <dbReference type="ARBA" id="ARBA00009250"/>
    </source>
</evidence>
<comment type="similarity">
    <text evidence="2 5">Belongs to the VPS16 family.</text>
</comment>
<comment type="subunit">
    <text evidence="4">Core component of at least two putative endosomal tethering complexes, the homotypic fusion and vacuole protein sorting (HOPS) complex and the class C core vacuole/endosome tethering (CORVET) complex. Their common core is composed of the class C Vps proteins VPS11, VPS16, VPS18 and VPS33A, which in HOPS further associates with VPS39 and VPS41 and in CORVET with VPS8 and TGFBRAP1. Interacts with RAB5C. Interacts with STX17, MON1B. Associates with adapter protein complex 3 (AP-3) and clathrin:AP-3 complexes.</text>
</comment>
<name>A0A8C4T9T0_ERPCA</name>
<evidence type="ECO:0000313" key="10">
    <source>
        <dbReference type="Proteomes" id="UP000694620"/>
    </source>
</evidence>